<protein>
    <submittedName>
        <fullName evidence="2">Uncharacterized protein</fullName>
    </submittedName>
</protein>
<reference evidence="2 3" key="1">
    <citation type="submission" date="2018-04" db="EMBL/GenBank/DDBJ databases">
        <title>Genome of Nocardioides gansuensis WSJ-1.</title>
        <authorList>
            <person name="Wu S."/>
            <person name="Wang G."/>
        </authorList>
    </citation>
    <scope>NUCLEOTIDE SEQUENCE [LARGE SCALE GENOMIC DNA]</scope>
    <source>
        <strain evidence="2 3">WSJ-1</strain>
    </source>
</reference>
<dbReference type="Proteomes" id="UP000246018">
    <property type="component" value="Unassembled WGS sequence"/>
</dbReference>
<accession>A0A2T8F744</accession>
<evidence type="ECO:0000313" key="2">
    <source>
        <dbReference type="EMBL" id="PVG81530.1"/>
    </source>
</evidence>
<dbReference type="RefSeq" id="WP_116573297.1">
    <property type="nucleotide sequence ID" value="NZ_QDGZ01000007.1"/>
</dbReference>
<keyword evidence="1" id="KW-1133">Transmembrane helix</keyword>
<proteinExistence type="predicted"/>
<gene>
    <name evidence="2" type="ORF">DDE18_16070</name>
</gene>
<organism evidence="2 3">
    <name type="scientific">Nocardioides gansuensis</name>
    <dbReference type="NCBI Taxonomy" id="2138300"/>
    <lineage>
        <taxon>Bacteria</taxon>
        <taxon>Bacillati</taxon>
        <taxon>Actinomycetota</taxon>
        <taxon>Actinomycetes</taxon>
        <taxon>Propionibacteriales</taxon>
        <taxon>Nocardioidaceae</taxon>
        <taxon>Nocardioides</taxon>
    </lineage>
</organism>
<sequence>MSRARARRREAPTPTVNLLSQWSFEALATRRLRLRFVVGAVVLAALLTAGWGLQHLRAGQAGQLLSIAEAERATLASKTAQLAPVRTFVTAVEKRKQTVTEAMGDEVRFSRVLSELSMATPADAALTNIAVTLTPPTPAAPAGETGAAAAEAPSTGAVASACPGPDPFGTRPVVGCLTLSGTAASRDAVGQLVVDLGRSGIFVEPFISTTTTADGPRVSFTGTVGLSPSAFTGRYHDLDTLLHERNER</sequence>
<keyword evidence="1" id="KW-0472">Membrane</keyword>
<keyword evidence="3" id="KW-1185">Reference proteome</keyword>
<feature type="transmembrane region" description="Helical" evidence="1">
    <location>
        <begin position="34"/>
        <end position="53"/>
    </location>
</feature>
<evidence type="ECO:0000313" key="3">
    <source>
        <dbReference type="Proteomes" id="UP000246018"/>
    </source>
</evidence>
<keyword evidence="1" id="KW-0812">Transmembrane</keyword>
<evidence type="ECO:0000256" key="1">
    <source>
        <dbReference type="SAM" id="Phobius"/>
    </source>
</evidence>
<dbReference type="EMBL" id="QDGZ01000007">
    <property type="protein sequence ID" value="PVG81530.1"/>
    <property type="molecule type" value="Genomic_DNA"/>
</dbReference>
<dbReference type="OrthoDB" id="3786940at2"/>
<dbReference type="AlphaFoldDB" id="A0A2T8F744"/>
<name>A0A2T8F744_9ACTN</name>
<comment type="caution">
    <text evidence="2">The sequence shown here is derived from an EMBL/GenBank/DDBJ whole genome shotgun (WGS) entry which is preliminary data.</text>
</comment>